<reference evidence="4 5" key="1">
    <citation type="journal article" date="2012" name="Eukaryot. Cell">
        <title>Draft genome sequence of Wickerhamomyces ciferrii NRRL Y-1031 F-60-10.</title>
        <authorList>
            <person name="Schneider J."/>
            <person name="Andrea H."/>
            <person name="Blom J."/>
            <person name="Jaenicke S."/>
            <person name="Ruckert C."/>
            <person name="Schorsch C."/>
            <person name="Szczepanowski R."/>
            <person name="Farwick M."/>
            <person name="Goesmann A."/>
            <person name="Puhler A."/>
            <person name="Schaffer S."/>
            <person name="Tauch A."/>
            <person name="Kohler T."/>
            <person name="Brinkrolf K."/>
        </authorList>
    </citation>
    <scope>NUCLEOTIDE SEQUENCE [LARGE SCALE GENOMIC DNA]</scope>
    <source>
        <strain evidence="5">ATCC 14091 / BCRC 22168 / CBS 111 / JCM 3599 / NBRC 0793 / NRRL Y-1031 F-60-10</strain>
    </source>
</reference>
<dbReference type="eggNOG" id="ENOG502QSPS">
    <property type="taxonomic scope" value="Eukaryota"/>
</dbReference>
<feature type="coiled-coil region" evidence="1">
    <location>
        <begin position="568"/>
        <end position="718"/>
    </location>
</feature>
<comment type="caution">
    <text evidence="4">The sequence shown here is derived from an EMBL/GenBank/DDBJ whole genome shotgun (WGS) entry which is preliminary data.</text>
</comment>
<keyword evidence="3" id="KW-0472">Membrane</keyword>
<sequence>MEVTPIIPQDSLRDTLALTVLLISTPQPISTAVLVLYILFSSSKLFVSKLFTKVFKNQVQVGNNGNGNAATTNTNTETSPSPSFSPPTSHTFTLILLFDLTLGALLKSTAPNITKLIHVLSKSIIANQLCGNQFENSILSSLSIIFLDHFFKILVQYIDSNFGITISNSPNLFPYLSNHANIQFSSFYKKIFHQLTFKKSNQLSFIQFNYLYLTEFCWHFINYIMNYANLLLSIHIILMAFASQFKKNPISKSINQFTNDLNNTNQSTISSSTATATTATTTTTNNNNNTTNNINTINNNNTESSHFLEIKIPKDLASHQLNFDEIEDEELNDQLESKTPASYPDSFSKTSNINQDELVSSSTIVAENFEIFVNSSFNKPKNNIKSIQPLWSLMATARSMSSRKDIYSGEIDFLESDDNNSLVLSDYTNNYDDYKFKNFTNSIKSKIMIFINYIGETLISFQLKNYSRGLIFVRVNGVIWYQVSRGEFQGEEFFIVGGLTPSSQYDIQFIIENEDEFGLKRKWLVDDLIVSTTDRNGESLINSKNLSSTSNRVLSPLVTLQESLITTNDNLIKEKLKLKKTRKEISKKLNSYKTDIENLKNKISNSDKNDEKNWKKVLSLRNSVKQVEEENSKIETKIQEIEIKELEINEIYLVEKRKFDNLARNFNNFKNQFNEKLTQKTNILKDLSNELDLLITKNEKLSNKFEKLQKDYFAIDKEISKLIELDLNHRFNERSIRASKRESLLDEFKKEIDKMQEGLRKLTNENEFLTNSINV</sequence>
<keyword evidence="1" id="KW-0175">Coiled coil</keyword>
<organism evidence="4 5">
    <name type="scientific">Wickerhamomyces ciferrii (strain ATCC 14091 / BCRC 22168 / CBS 111 / JCM 3599 / NBRC 0793 / NRRL Y-1031 F-60-10)</name>
    <name type="common">Yeast</name>
    <name type="synonym">Pichia ciferrii</name>
    <dbReference type="NCBI Taxonomy" id="1206466"/>
    <lineage>
        <taxon>Eukaryota</taxon>
        <taxon>Fungi</taxon>
        <taxon>Dikarya</taxon>
        <taxon>Ascomycota</taxon>
        <taxon>Saccharomycotina</taxon>
        <taxon>Saccharomycetes</taxon>
        <taxon>Phaffomycetales</taxon>
        <taxon>Wickerhamomycetaceae</taxon>
        <taxon>Wickerhamomyces</taxon>
    </lineage>
</organism>
<evidence type="ECO:0000256" key="1">
    <source>
        <dbReference type="SAM" id="Coils"/>
    </source>
</evidence>
<feature type="region of interest" description="Disordered" evidence="2">
    <location>
        <begin position="271"/>
        <end position="293"/>
    </location>
</feature>
<dbReference type="GO" id="GO:0030674">
    <property type="term" value="F:protein-macromolecule adaptor activity"/>
    <property type="evidence" value="ECO:0007669"/>
    <property type="project" value="TreeGrafter"/>
</dbReference>
<dbReference type="PANTHER" id="PTHR12768">
    <property type="entry name" value="BECLIN 1"/>
    <property type="match status" value="1"/>
</dbReference>
<keyword evidence="3" id="KW-0812">Transmembrane</keyword>
<dbReference type="Proteomes" id="UP000009328">
    <property type="component" value="Unassembled WGS sequence"/>
</dbReference>
<feature type="compositionally biased region" description="Low complexity" evidence="2">
    <location>
        <begin position="66"/>
        <end position="86"/>
    </location>
</feature>
<dbReference type="GO" id="GO:0006995">
    <property type="term" value="P:cellular response to nitrogen starvation"/>
    <property type="evidence" value="ECO:0007669"/>
    <property type="project" value="TreeGrafter"/>
</dbReference>
<dbReference type="EMBL" id="CAIF01000178">
    <property type="protein sequence ID" value="CCH45029.1"/>
    <property type="molecule type" value="Genomic_DNA"/>
</dbReference>
<proteinExistence type="predicted"/>
<dbReference type="InterPro" id="IPR007243">
    <property type="entry name" value="Atg6/Beclin"/>
</dbReference>
<dbReference type="GO" id="GO:0045324">
    <property type="term" value="P:late endosome to vacuole transport"/>
    <property type="evidence" value="ECO:0007669"/>
    <property type="project" value="TreeGrafter"/>
</dbReference>
<dbReference type="GO" id="GO:0034272">
    <property type="term" value="C:phosphatidylinositol 3-kinase complex, class III, type II"/>
    <property type="evidence" value="ECO:0007669"/>
    <property type="project" value="TreeGrafter"/>
</dbReference>
<dbReference type="HOGENOM" id="CLU_328741_0_0_1"/>
<evidence type="ECO:0000313" key="5">
    <source>
        <dbReference type="Proteomes" id="UP000009328"/>
    </source>
</evidence>
<evidence type="ECO:0000256" key="3">
    <source>
        <dbReference type="SAM" id="Phobius"/>
    </source>
</evidence>
<evidence type="ECO:0000313" key="4">
    <source>
        <dbReference type="EMBL" id="CCH45029.1"/>
    </source>
</evidence>
<dbReference type="GO" id="GO:0043548">
    <property type="term" value="F:phosphatidylinositol 3-kinase binding"/>
    <property type="evidence" value="ECO:0007669"/>
    <property type="project" value="TreeGrafter"/>
</dbReference>
<evidence type="ECO:0000256" key="2">
    <source>
        <dbReference type="SAM" id="MobiDB-lite"/>
    </source>
</evidence>
<dbReference type="InParanoid" id="K0KUB9"/>
<accession>K0KUB9</accession>
<feature type="coiled-coil region" evidence="1">
    <location>
        <begin position="745"/>
        <end position="772"/>
    </location>
</feature>
<dbReference type="PANTHER" id="PTHR12768:SF4">
    <property type="entry name" value="BECLIN-1"/>
    <property type="match status" value="1"/>
</dbReference>
<dbReference type="GO" id="GO:0000407">
    <property type="term" value="C:phagophore assembly site"/>
    <property type="evidence" value="ECO:0007669"/>
    <property type="project" value="TreeGrafter"/>
</dbReference>
<feature type="region of interest" description="Disordered" evidence="2">
    <location>
        <begin position="65"/>
        <end position="86"/>
    </location>
</feature>
<protein>
    <submittedName>
        <fullName evidence="4">Membrane protein</fullName>
    </submittedName>
</protein>
<gene>
    <name evidence="4" type="ORF">BN7_4608</name>
</gene>
<dbReference type="AlphaFoldDB" id="K0KUB9"/>
<name>K0KUB9_WICCF</name>
<feature type="transmembrane region" description="Helical" evidence="3">
    <location>
        <begin position="16"/>
        <end position="40"/>
    </location>
</feature>
<feature type="transmembrane region" description="Helical" evidence="3">
    <location>
        <begin position="227"/>
        <end position="245"/>
    </location>
</feature>
<dbReference type="GO" id="GO:0000045">
    <property type="term" value="P:autophagosome assembly"/>
    <property type="evidence" value="ECO:0007669"/>
    <property type="project" value="TreeGrafter"/>
</dbReference>
<keyword evidence="5" id="KW-1185">Reference proteome</keyword>
<dbReference type="GO" id="GO:0000423">
    <property type="term" value="P:mitophagy"/>
    <property type="evidence" value="ECO:0007669"/>
    <property type="project" value="TreeGrafter"/>
</dbReference>
<keyword evidence="3" id="KW-1133">Transmembrane helix</keyword>
<dbReference type="GO" id="GO:0034271">
    <property type="term" value="C:phosphatidylinositol 3-kinase complex, class III, type I"/>
    <property type="evidence" value="ECO:0007669"/>
    <property type="project" value="TreeGrafter"/>
</dbReference>